<protein>
    <submittedName>
        <fullName evidence="1">Acetoacetate decarboxylase family protein</fullName>
    </submittedName>
</protein>
<dbReference type="Pfam" id="PF06314">
    <property type="entry name" value="ADC"/>
    <property type="match status" value="1"/>
</dbReference>
<reference evidence="1" key="1">
    <citation type="submission" date="2020-05" db="EMBL/GenBank/DDBJ databases">
        <title>Nod-independent and nitrogen-fixing Bradyrhizobium aeschynomene sp. nov. isolated from nodules of Aeschynomene indica.</title>
        <authorList>
            <person name="Zhang Z."/>
        </authorList>
    </citation>
    <scope>NUCLEOTIDE SEQUENCE</scope>
    <source>
        <strain evidence="1">83012</strain>
    </source>
</reference>
<dbReference type="Proteomes" id="UP000886476">
    <property type="component" value="Unassembled WGS sequence"/>
</dbReference>
<evidence type="ECO:0000313" key="2">
    <source>
        <dbReference type="Proteomes" id="UP000886476"/>
    </source>
</evidence>
<sequence>MKSIGGTPFDAPLYGADRKHGTYFNDCKALEVRVVVSNEVAGLLPPQLSMPKGPPIGLIGVASYGSSNVGPYLEQYSGIQACDRSGTVGYYIPYIYVTTNDAALASGREALGAPKKLGHISLVREGDLIQGVLERPLGKRLLTVTAQPNLRFDRSDVSISPSETVFYSVRHLPPVSEAEAGSVTQLVKWRTQRTLKQDSFGAEMAFTGPIALTYDSPSVIDPIFKLGIDEVVMATYQEFDCRLAAIGIV</sequence>
<name>A0ABX2CQV4_9BRAD</name>
<accession>A0ABX2CQV4</accession>
<gene>
    <name evidence="1" type="ORF">HL667_32275</name>
</gene>
<evidence type="ECO:0000313" key="1">
    <source>
        <dbReference type="EMBL" id="NPU69712.1"/>
    </source>
</evidence>
<dbReference type="SUPFAM" id="SSF160104">
    <property type="entry name" value="Acetoacetate decarboxylase-like"/>
    <property type="match status" value="1"/>
</dbReference>
<dbReference type="InterPro" id="IPR010451">
    <property type="entry name" value="Acetoacetate_decarboxylase"/>
</dbReference>
<dbReference type="Gene3D" id="2.40.400.10">
    <property type="entry name" value="Acetoacetate decarboxylase-like"/>
    <property type="match status" value="1"/>
</dbReference>
<proteinExistence type="predicted"/>
<keyword evidence="2" id="KW-1185">Reference proteome</keyword>
<comment type="caution">
    <text evidence="1">The sequence shown here is derived from an EMBL/GenBank/DDBJ whole genome shotgun (WGS) entry which is preliminary data.</text>
</comment>
<dbReference type="EMBL" id="JABFDN010000021">
    <property type="protein sequence ID" value="NPU69712.1"/>
    <property type="molecule type" value="Genomic_DNA"/>
</dbReference>
<organism evidence="1 2">
    <name type="scientific">Bradyrhizobium aeschynomenes</name>
    <dbReference type="NCBI Taxonomy" id="2734909"/>
    <lineage>
        <taxon>Bacteria</taxon>
        <taxon>Pseudomonadati</taxon>
        <taxon>Pseudomonadota</taxon>
        <taxon>Alphaproteobacteria</taxon>
        <taxon>Hyphomicrobiales</taxon>
        <taxon>Nitrobacteraceae</taxon>
        <taxon>Bradyrhizobium</taxon>
    </lineage>
</organism>
<dbReference type="InterPro" id="IPR023375">
    <property type="entry name" value="ADC_dom_sf"/>
</dbReference>